<dbReference type="Proteomes" id="UP000003075">
    <property type="component" value="Unassembled WGS sequence"/>
</dbReference>
<comment type="caution">
    <text evidence="1">The sequence shown here is derived from an EMBL/GenBank/DDBJ whole genome shotgun (WGS) entry which is preliminary data.</text>
</comment>
<accession>D3LCN3</accession>
<gene>
    <name evidence="1" type="ORF">AWRIB429_2113</name>
</gene>
<name>D3LCN3_OENOE</name>
<evidence type="ECO:0000313" key="1">
    <source>
        <dbReference type="EMBL" id="EFD87371.1"/>
    </source>
</evidence>
<dbReference type="AlphaFoldDB" id="D3LCN3"/>
<protein>
    <submittedName>
        <fullName evidence="1">Uncharacterized protein</fullName>
    </submittedName>
</protein>
<proteinExistence type="predicted"/>
<reference evidence="1 2" key="1">
    <citation type="journal article" date="2010" name="Appl. Microbiol. Biotechnol.">
        <title>Genotypic diversity in Oenococcus oeni by high-density microarray comparative genome hybridization and whole genome sequencing.</title>
        <authorList>
            <person name="Borneman A.R."/>
            <person name="Bartowsky E.J."/>
            <person name="McCarthy J."/>
            <person name="Chambers P.J."/>
        </authorList>
    </citation>
    <scope>NUCLEOTIDE SEQUENCE [LARGE SCALE GENOMIC DNA]</scope>
    <source>
        <strain evidence="1 2">AWRIB429</strain>
    </source>
</reference>
<sequence length="48" mass="5104">MTDERHQQLVFSLGEGDDGTAPGDAFGVRIHIQIASSIHGGSGGRRLR</sequence>
<dbReference type="EMBL" id="ACSE01000041">
    <property type="protein sequence ID" value="EFD87371.1"/>
    <property type="molecule type" value="Genomic_DNA"/>
</dbReference>
<feature type="non-terminal residue" evidence="1">
    <location>
        <position position="48"/>
    </location>
</feature>
<evidence type="ECO:0000313" key="2">
    <source>
        <dbReference type="Proteomes" id="UP000003075"/>
    </source>
</evidence>
<organism evidence="1 2">
    <name type="scientific">Oenococcus oeni AWRIB429</name>
    <dbReference type="NCBI Taxonomy" id="655225"/>
    <lineage>
        <taxon>Bacteria</taxon>
        <taxon>Bacillati</taxon>
        <taxon>Bacillota</taxon>
        <taxon>Bacilli</taxon>
        <taxon>Lactobacillales</taxon>
        <taxon>Lactobacillaceae</taxon>
        <taxon>Oenococcus</taxon>
    </lineage>
</organism>